<dbReference type="OMA" id="IWHVIAN"/>
<evidence type="ECO:0000259" key="2">
    <source>
        <dbReference type="Pfam" id="PF25475"/>
    </source>
</evidence>
<dbReference type="EMBL" id="KI630443">
    <property type="protein sequence ID" value="EYU39767.1"/>
    <property type="molecule type" value="Genomic_DNA"/>
</dbReference>
<dbReference type="Proteomes" id="UP000030748">
    <property type="component" value="Unassembled WGS sequence"/>
</dbReference>
<dbReference type="InterPro" id="IPR057225">
    <property type="entry name" value="DUF7903"/>
</dbReference>
<reference evidence="3 4" key="1">
    <citation type="journal article" date="2013" name="Proc. Natl. Acad. Sci. U.S.A.">
        <title>Fine-scale variation in meiotic recombination in Mimulus inferred from population shotgun sequencing.</title>
        <authorList>
            <person name="Hellsten U."/>
            <person name="Wright K.M."/>
            <person name="Jenkins J."/>
            <person name="Shu S."/>
            <person name="Yuan Y."/>
            <person name="Wessler S.R."/>
            <person name="Schmutz J."/>
            <person name="Willis J.H."/>
            <person name="Rokhsar D.S."/>
        </authorList>
    </citation>
    <scope>NUCLEOTIDE SEQUENCE [LARGE SCALE GENOMIC DNA]</scope>
    <source>
        <strain evidence="4">cv. DUN x IM62</strain>
    </source>
</reference>
<dbReference type="eggNOG" id="ENOG502QUVX">
    <property type="taxonomic scope" value="Eukaryota"/>
</dbReference>
<dbReference type="Pfam" id="PF25475">
    <property type="entry name" value="DUF7903"/>
    <property type="match status" value="1"/>
</dbReference>
<evidence type="ECO:0000256" key="1">
    <source>
        <dbReference type="SAM" id="MobiDB-lite"/>
    </source>
</evidence>
<feature type="compositionally biased region" description="Pro residues" evidence="1">
    <location>
        <begin position="19"/>
        <end position="28"/>
    </location>
</feature>
<feature type="region of interest" description="Disordered" evidence="1">
    <location>
        <begin position="1"/>
        <end position="30"/>
    </location>
</feature>
<dbReference type="PANTHER" id="PTHR35481">
    <property type="entry name" value="DNA-DIRECTED RNA POLYMERASE SUBUNIT ALPHA"/>
    <property type="match status" value="1"/>
</dbReference>
<name>A0A022RH91_ERYGU</name>
<feature type="domain" description="DUF7903" evidence="2">
    <location>
        <begin position="43"/>
        <end position="393"/>
    </location>
</feature>
<evidence type="ECO:0000313" key="4">
    <source>
        <dbReference type="Proteomes" id="UP000030748"/>
    </source>
</evidence>
<keyword evidence="4" id="KW-1185">Reference proteome</keyword>
<accession>A0A022RH91</accession>
<dbReference type="PhylomeDB" id="A0A022RH91"/>
<sequence length="400" mass="45176">MAYVPPHKRLSKGGAASSPPSPAPPPESAIPRFQRNLNLVSKNNPKKIVYAENAISKWVVVGLSDESRVSELTRLEPVDVESVDRKSGEKPLALVLKENVDKASELSENPWIFVSETVKHDLFSSIRRVKEMTGNEFGEIKPTLVLRFGKIHFHGNRSYTRESMKGSSLHGGTLKQLHKSFYTNLPAAYVEYITSNVVPKFDFEFEEKELYHVKLSDNTQPDSTISCKCAVSKDTNELELCKIELNRVRHLVVDMSCPDKNLDLRLMLCTKRILSALTDEEVEKIKGLINSARLDSEVKGGLRWSFGSQSSGDRYSVIGVWHTNAKIFRNSCTRLKVRVADRFDFRSSSGEVSNEVSLKMPEIVSLLIREQTVNNAVAIEKLKEKLKLIWKHFLIDRSST</sequence>
<feature type="compositionally biased region" description="Basic residues" evidence="1">
    <location>
        <begin position="1"/>
        <end position="11"/>
    </location>
</feature>
<protein>
    <recommendedName>
        <fullName evidence="2">DUF7903 domain-containing protein</fullName>
    </recommendedName>
</protein>
<gene>
    <name evidence="3" type="ORF">MIMGU_mgv1a007659mg</name>
</gene>
<dbReference type="AlphaFoldDB" id="A0A022RH91"/>
<dbReference type="OrthoDB" id="2014147at2759"/>
<evidence type="ECO:0000313" key="3">
    <source>
        <dbReference type="EMBL" id="EYU39767.1"/>
    </source>
</evidence>
<dbReference type="PANTHER" id="PTHR35481:SF1">
    <property type="entry name" value="DNA-DIRECTED RNA POLYMERASE SUBUNIT ALPHA"/>
    <property type="match status" value="1"/>
</dbReference>
<dbReference type="KEGG" id="egt:105955646"/>
<organism evidence="3 4">
    <name type="scientific">Erythranthe guttata</name>
    <name type="common">Yellow monkey flower</name>
    <name type="synonym">Mimulus guttatus</name>
    <dbReference type="NCBI Taxonomy" id="4155"/>
    <lineage>
        <taxon>Eukaryota</taxon>
        <taxon>Viridiplantae</taxon>
        <taxon>Streptophyta</taxon>
        <taxon>Embryophyta</taxon>
        <taxon>Tracheophyta</taxon>
        <taxon>Spermatophyta</taxon>
        <taxon>Magnoliopsida</taxon>
        <taxon>eudicotyledons</taxon>
        <taxon>Gunneridae</taxon>
        <taxon>Pentapetalae</taxon>
        <taxon>asterids</taxon>
        <taxon>lamiids</taxon>
        <taxon>Lamiales</taxon>
        <taxon>Phrymaceae</taxon>
        <taxon>Erythranthe</taxon>
    </lineage>
</organism>
<proteinExistence type="predicted"/>